<keyword evidence="1" id="KW-0812">Transmembrane</keyword>
<keyword evidence="4" id="KW-1185">Reference proteome</keyword>
<comment type="caution">
    <text evidence="3">The sequence shown here is derived from an EMBL/GenBank/DDBJ whole genome shotgun (WGS) entry which is preliminary data.</text>
</comment>
<name>U7D874_9BACT</name>
<dbReference type="EMBL" id="ASJR01000009">
    <property type="protein sequence ID" value="ERP31771.1"/>
    <property type="molecule type" value="Genomic_DNA"/>
</dbReference>
<sequence length="121" mass="12522">MVHTVLLCIFFLSMTTVADSVDEAVFALQRSQELRKSGTALVISGAVLMGGGAAMAYAYDSDSGDGALSLGLGITSFAGGAFLEVLGVRDLIASRRILTQAAEKAPALRISPGEIALIARF</sequence>
<gene>
    <name evidence="3" type="ORF">CALK_1213</name>
</gene>
<evidence type="ECO:0000256" key="1">
    <source>
        <dbReference type="SAM" id="Phobius"/>
    </source>
</evidence>
<dbReference type="RefSeq" id="WP_022636690.1">
    <property type="nucleotide sequence ID" value="NZ_ASJR01000009.1"/>
</dbReference>
<accession>U7D874</accession>
<evidence type="ECO:0000313" key="3">
    <source>
        <dbReference type="EMBL" id="ERP31771.1"/>
    </source>
</evidence>
<feature type="transmembrane region" description="Helical" evidence="1">
    <location>
        <begin position="66"/>
        <end position="88"/>
    </location>
</feature>
<feature type="chain" id="PRO_5004679064" evidence="2">
    <location>
        <begin position="19"/>
        <end position="121"/>
    </location>
</feature>
<keyword evidence="2" id="KW-0732">Signal</keyword>
<dbReference type="Proteomes" id="UP000017148">
    <property type="component" value="Unassembled WGS sequence"/>
</dbReference>
<keyword evidence="1" id="KW-0472">Membrane</keyword>
<proteinExistence type="predicted"/>
<evidence type="ECO:0000313" key="4">
    <source>
        <dbReference type="Proteomes" id="UP000017148"/>
    </source>
</evidence>
<evidence type="ECO:0000256" key="2">
    <source>
        <dbReference type="SAM" id="SignalP"/>
    </source>
</evidence>
<protein>
    <submittedName>
        <fullName evidence="3">Uncharacterized protein</fullName>
    </submittedName>
</protein>
<feature type="signal peptide" evidence="2">
    <location>
        <begin position="1"/>
        <end position="18"/>
    </location>
</feature>
<reference evidence="3 4" key="1">
    <citation type="journal article" date="2013" name="Environ. Microbiol.">
        <title>Genome analysis of Chitinivibrio alkaliphilus gen. nov., sp. nov., a novel extremely haloalkaliphilic anaerobic chitinolytic bacterium from the candidate phylum Termite Group 3.</title>
        <authorList>
            <person name="Sorokin D.Y."/>
            <person name="Gumerov V.M."/>
            <person name="Rakitin A.L."/>
            <person name="Beletsky A.V."/>
            <person name="Damste J.S."/>
            <person name="Muyzer G."/>
            <person name="Mardanov A.V."/>
            <person name="Ravin N.V."/>
        </authorList>
    </citation>
    <scope>NUCLEOTIDE SEQUENCE [LARGE SCALE GENOMIC DNA]</scope>
    <source>
        <strain evidence="3 4">ACht1</strain>
    </source>
</reference>
<organism evidence="3 4">
    <name type="scientific">Chitinivibrio alkaliphilus ACht1</name>
    <dbReference type="NCBI Taxonomy" id="1313304"/>
    <lineage>
        <taxon>Bacteria</taxon>
        <taxon>Pseudomonadati</taxon>
        <taxon>Fibrobacterota</taxon>
        <taxon>Chitinivibrionia</taxon>
        <taxon>Chitinivibrionales</taxon>
        <taxon>Chitinivibrionaceae</taxon>
        <taxon>Chitinivibrio</taxon>
    </lineage>
</organism>
<dbReference type="STRING" id="1313304.CALK_1213"/>
<keyword evidence="1" id="KW-1133">Transmembrane helix</keyword>
<feature type="transmembrane region" description="Helical" evidence="1">
    <location>
        <begin position="39"/>
        <end position="59"/>
    </location>
</feature>
<dbReference type="AlphaFoldDB" id="U7D874"/>